<proteinExistence type="predicted"/>
<dbReference type="PANTHER" id="PTHR11439">
    <property type="entry name" value="GAG-POL-RELATED RETROTRANSPOSON"/>
    <property type="match status" value="1"/>
</dbReference>
<dbReference type="AlphaFoldDB" id="A0A5B6WLH5"/>
<dbReference type="Proteomes" id="UP000325315">
    <property type="component" value="Unassembled WGS sequence"/>
</dbReference>
<gene>
    <name evidence="1" type="ORF">EPI10_004904</name>
</gene>
<evidence type="ECO:0000313" key="1">
    <source>
        <dbReference type="EMBL" id="KAA3482679.1"/>
    </source>
</evidence>
<comment type="caution">
    <text evidence="1">The sequence shown here is derived from an EMBL/GenBank/DDBJ whole genome shotgun (WGS) entry which is preliminary data.</text>
</comment>
<name>A0A5B6WLH5_9ROSI</name>
<sequence>MVSTPLLSAHDGESYFNITTYRQVVGTLQHFCLTRLEIHYSVNKVSQPMQRPLDKHLKVVKRIPRYLKVKALLTKMDISLPRIPIIWCDNTSSVAHVTNPVGRMKHVELDLRFVREKVMNGVVEVNYIIL</sequence>
<reference evidence="2" key="1">
    <citation type="journal article" date="2019" name="Plant Biotechnol. J.">
        <title>Genome sequencing of the Australian wild diploid species Gossypium australe highlights disease resistance and delayed gland morphogenesis.</title>
        <authorList>
            <person name="Cai Y."/>
            <person name="Cai X."/>
            <person name="Wang Q."/>
            <person name="Wang P."/>
            <person name="Zhang Y."/>
            <person name="Cai C."/>
            <person name="Xu Y."/>
            <person name="Wang K."/>
            <person name="Zhou Z."/>
            <person name="Wang C."/>
            <person name="Geng S."/>
            <person name="Li B."/>
            <person name="Dong Q."/>
            <person name="Hou Y."/>
            <person name="Wang H."/>
            <person name="Ai P."/>
            <person name="Liu Z."/>
            <person name="Yi F."/>
            <person name="Sun M."/>
            <person name="An G."/>
            <person name="Cheng J."/>
            <person name="Zhang Y."/>
            <person name="Shi Q."/>
            <person name="Xie Y."/>
            <person name="Shi X."/>
            <person name="Chang Y."/>
            <person name="Huang F."/>
            <person name="Chen Y."/>
            <person name="Hong S."/>
            <person name="Mi L."/>
            <person name="Sun Q."/>
            <person name="Zhang L."/>
            <person name="Zhou B."/>
            <person name="Peng R."/>
            <person name="Zhang X."/>
            <person name="Liu F."/>
        </authorList>
    </citation>
    <scope>NUCLEOTIDE SEQUENCE [LARGE SCALE GENOMIC DNA]</scope>
    <source>
        <strain evidence="2">cv. PA1801</strain>
    </source>
</reference>
<protein>
    <submittedName>
        <fullName evidence="1">Putative N-acetyl-gamma-glutamyl-phosphate reductase, chloroplastic</fullName>
    </submittedName>
</protein>
<evidence type="ECO:0000313" key="2">
    <source>
        <dbReference type="Proteomes" id="UP000325315"/>
    </source>
</evidence>
<dbReference type="PANTHER" id="PTHR11439:SF500">
    <property type="entry name" value="RNA-DIRECTED DNA POLYMERASE"/>
    <property type="match status" value="1"/>
</dbReference>
<dbReference type="OrthoDB" id="1192411at2759"/>
<dbReference type="EMBL" id="SMMG02000002">
    <property type="protein sequence ID" value="KAA3482679.1"/>
    <property type="molecule type" value="Genomic_DNA"/>
</dbReference>
<organism evidence="1 2">
    <name type="scientific">Gossypium australe</name>
    <dbReference type="NCBI Taxonomy" id="47621"/>
    <lineage>
        <taxon>Eukaryota</taxon>
        <taxon>Viridiplantae</taxon>
        <taxon>Streptophyta</taxon>
        <taxon>Embryophyta</taxon>
        <taxon>Tracheophyta</taxon>
        <taxon>Spermatophyta</taxon>
        <taxon>Magnoliopsida</taxon>
        <taxon>eudicotyledons</taxon>
        <taxon>Gunneridae</taxon>
        <taxon>Pentapetalae</taxon>
        <taxon>rosids</taxon>
        <taxon>malvids</taxon>
        <taxon>Malvales</taxon>
        <taxon>Malvaceae</taxon>
        <taxon>Malvoideae</taxon>
        <taxon>Gossypium</taxon>
    </lineage>
</organism>
<accession>A0A5B6WLH5</accession>
<keyword evidence="2" id="KW-1185">Reference proteome</keyword>